<gene>
    <name evidence="2" type="ORF">KP014_21410</name>
    <name evidence="3" type="ORF">SAMN04487895_101779</name>
</gene>
<evidence type="ECO:0000313" key="5">
    <source>
        <dbReference type="Proteomes" id="UP000683429"/>
    </source>
</evidence>
<dbReference type="InterPro" id="IPR000421">
    <property type="entry name" value="FA58C"/>
</dbReference>
<name>A0A1H8H7D7_9BACL</name>
<organism evidence="3 4">
    <name type="scientific">Paenibacillus sophorae</name>
    <dbReference type="NCBI Taxonomy" id="1333845"/>
    <lineage>
        <taxon>Bacteria</taxon>
        <taxon>Bacillati</taxon>
        <taxon>Bacillota</taxon>
        <taxon>Bacilli</taxon>
        <taxon>Bacillales</taxon>
        <taxon>Paenibacillaceae</taxon>
        <taxon>Paenibacillus</taxon>
    </lineage>
</organism>
<dbReference type="Gene3D" id="2.60.120.260">
    <property type="entry name" value="Galactose-binding domain-like"/>
    <property type="match status" value="1"/>
</dbReference>
<evidence type="ECO:0000259" key="1">
    <source>
        <dbReference type="PROSITE" id="PS50022"/>
    </source>
</evidence>
<dbReference type="InterPro" id="IPR008979">
    <property type="entry name" value="Galactose-bd-like_sf"/>
</dbReference>
<evidence type="ECO:0000313" key="3">
    <source>
        <dbReference type="EMBL" id="SEN52166.1"/>
    </source>
</evidence>
<dbReference type="Pfam" id="PF00754">
    <property type="entry name" value="F5_F8_type_C"/>
    <property type="match status" value="1"/>
</dbReference>
<evidence type="ECO:0000313" key="2">
    <source>
        <dbReference type="EMBL" id="QWU14469.1"/>
    </source>
</evidence>
<dbReference type="PROSITE" id="PS50022">
    <property type="entry name" value="FA58C_3"/>
    <property type="match status" value="1"/>
</dbReference>
<accession>A0A1H8H7D7</accession>
<reference evidence="2 5" key="2">
    <citation type="submission" date="2021-06" db="EMBL/GenBank/DDBJ databases">
        <title>Whole genome sequence of Paenibacillus sophorae DSM23020 for comparative genomics.</title>
        <authorList>
            <person name="Kim M.-J."/>
            <person name="Lee G."/>
            <person name="Shin J.-H."/>
        </authorList>
    </citation>
    <scope>NUCLEOTIDE SEQUENCE [LARGE SCALE GENOMIC DNA]</scope>
    <source>
        <strain evidence="2 5">DSM 23020</strain>
    </source>
</reference>
<dbReference type="EMBL" id="CP076607">
    <property type="protein sequence ID" value="QWU14469.1"/>
    <property type="molecule type" value="Genomic_DNA"/>
</dbReference>
<feature type="domain" description="F5/8 type C" evidence="1">
    <location>
        <begin position="1"/>
        <end position="149"/>
    </location>
</feature>
<evidence type="ECO:0000313" key="4">
    <source>
        <dbReference type="Proteomes" id="UP000198809"/>
    </source>
</evidence>
<reference evidence="3 4" key="1">
    <citation type="submission" date="2016-10" db="EMBL/GenBank/DDBJ databases">
        <authorList>
            <person name="de Groot N.N."/>
        </authorList>
    </citation>
    <scope>NUCLEOTIDE SEQUENCE [LARGE SCALE GENOMIC DNA]</scope>
    <source>
        <strain evidence="3 4">CGMCC 1.10238</strain>
    </source>
</reference>
<dbReference type="SUPFAM" id="SSF49785">
    <property type="entry name" value="Galactose-binding domain-like"/>
    <property type="match status" value="1"/>
</dbReference>
<dbReference type="STRING" id="1333845.SAMN04487895_101779"/>
<keyword evidence="5" id="KW-1185">Reference proteome</keyword>
<dbReference type="OrthoDB" id="2476831at2"/>
<sequence>MPYTNVIPTMTSNTAPSGVASVSASHASYPAWKAFDDVLTDGWVLDTFTGTAWLQYQFPTAKKISKYTLMPQTGALTRSPKTFSFKGSNDGSSWVTLDTRTNETGWATSTKREYTFSNSTAYTHYRLDITANDGAGAWVSVAEMEMMELINNKTLVFHSGMYKKYASNVWENVSSSPTEADYLGGMDDISTIPQSAWQQLTGAVELCYYTDDSTKTEAQFSIETTPFTLAEEWEDQIIQIIEYTDNASQTESAVTTETEVFTLYDEFGSSVDVLYYTDDATKSSASVDITANYTPLDEIDGDFEVVAWTDNESIVVGNEPSLTYEALPFEQLIVHPTDINSYGTIKSLIASKIPQTVEGTLRFIVSFDSGLTWKTYKFDKWRTISIADKSIIKKQGISIEVLNTIPESYLVGVNKVGYYLDNSIHNSAENVQLDYLKVVSSAPTNDVKFDNLAFYLLNTTATIQVSLRGNKIVGTLDDVDAGKVQYRVILNNTPYYPSSGDFSPLLPSPLNIQLNLSESNIVFGQENTLRVEFQDYWGQTDFWETTFIGTYSGIMFKDESGNYYSNSLGEILKHLDFGDLIAGQTTLEQKVIAKNQLGVQLQNLILEVQKENLPEGVTIELSRSNFPFSPEDPLLFNMFFNENDEFEFFVRIVTQLTATATPNGQFEIRAKADPV</sequence>
<dbReference type="EMBL" id="FODH01000001">
    <property type="protein sequence ID" value="SEN52166.1"/>
    <property type="molecule type" value="Genomic_DNA"/>
</dbReference>
<proteinExistence type="predicted"/>
<dbReference type="Proteomes" id="UP000683429">
    <property type="component" value="Chromosome"/>
</dbReference>
<dbReference type="AlphaFoldDB" id="A0A1H8H7D7"/>
<dbReference type="Proteomes" id="UP000198809">
    <property type="component" value="Unassembled WGS sequence"/>
</dbReference>
<dbReference type="RefSeq" id="WP_051499350.1">
    <property type="nucleotide sequence ID" value="NZ_CP076607.1"/>
</dbReference>
<protein>
    <submittedName>
        <fullName evidence="2">Discoidin domain-containing protein</fullName>
    </submittedName>
    <submittedName>
        <fullName evidence="3">F5/8 type C domain-containing protein</fullName>
    </submittedName>
</protein>